<feature type="domain" description="RRM" evidence="4">
    <location>
        <begin position="163"/>
        <end position="242"/>
    </location>
</feature>
<dbReference type="InterPro" id="IPR000504">
    <property type="entry name" value="RRM_dom"/>
</dbReference>
<dbReference type="Proteomes" id="UP000014760">
    <property type="component" value="Unassembled WGS sequence"/>
</dbReference>
<dbReference type="InterPro" id="IPR056611">
    <property type="entry name" value="ENOX1/2_dom"/>
</dbReference>
<dbReference type="OrthoDB" id="10039782at2759"/>
<evidence type="ECO:0000313" key="7">
    <source>
        <dbReference type="Proteomes" id="UP000014760"/>
    </source>
</evidence>
<name>R7VFU0_CAPTE</name>
<dbReference type="EMBL" id="AMQN01000583">
    <property type="status" value="NOT_ANNOTATED_CDS"/>
    <property type="molecule type" value="Genomic_DNA"/>
</dbReference>
<protein>
    <recommendedName>
        <fullName evidence="4">RRM domain-containing protein</fullName>
    </recommendedName>
</protein>
<gene>
    <name evidence="5" type="ORF">CAPTEDRAFT_183043</name>
</gene>
<dbReference type="GO" id="GO:0016491">
    <property type="term" value="F:oxidoreductase activity"/>
    <property type="evidence" value="ECO:0007669"/>
    <property type="project" value="InterPro"/>
</dbReference>
<dbReference type="InterPro" id="IPR038876">
    <property type="entry name" value="ENOX"/>
</dbReference>
<feature type="region of interest" description="Disordered" evidence="3">
    <location>
        <begin position="563"/>
        <end position="583"/>
    </location>
</feature>
<evidence type="ECO:0000256" key="2">
    <source>
        <dbReference type="SAM" id="Coils"/>
    </source>
</evidence>
<dbReference type="GO" id="GO:0003723">
    <property type="term" value="F:RNA binding"/>
    <property type="evidence" value="ECO:0007669"/>
    <property type="project" value="UniProtKB-UniRule"/>
</dbReference>
<dbReference type="Gene3D" id="3.30.70.330">
    <property type="match status" value="1"/>
</dbReference>
<dbReference type="HOGENOM" id="CLU_019282_1_1_1"/>
<reference evidence="6" key="3">
    <citation type="submission" date="2015-06" db="UniProtKB">
        <authorList>
            <consortium name="EnsemblMetazoa"/>
        </authorList>
    </citation>
    <scope>IDENTIFICATION</scope>
</reference>
<keyword evidence="7" id="KW-1185">Reference proteome</keyword>
<dbReference type="EnsemblMetazoa" id="CapteT183043">
    <property type="protein sequence ID" value="CapteP183043"/>
    <property type="gene ID" value="CapteG183043"/>
</dbReference>
<reference evidence="7" key="1">
    <citation type="submission" date="2012-12" db="EMBL/GenBank/DDBJ databases">
        <authorList>
            <person name="Hellsten U."/>
            <person name="Grimwood J."/>
            <person name="Chapman J.A."/>
            <person name="Shapiro H."/>
            <person name="Aerts A."/>
            <person name="Otillar R.P."/>
            <person name="Terry A.Y."/>
            <person name="Boore J.L."/>
            <person name="Simakov O."/>
            <person name="Marletaz F."/>
            <person name="Cho S.-J."/>
            <person name="Edsinger-Gonzales E."/>
            <person name="Havlak P."/>
            <person name="Kuo D.-H."/>
            <person name="Larsson T."/>
            <person name="Lv J."/>
            <person name="Arendt D."/>
            <person name="Savage R."/>
            <person name="Osoegawa K."/>
            <person name="de Jong P."/>
            <person name="Lindberg D.R."/>
            <person name="Seaver E.C."/>
            <person name="Weisblat D.A."/>
            <person name="Putnam N.H."/>
            <person name="Grigoriev I.V."/>
            <person name="Rokhsar D.S."/>
        </authorList>
    </citation>
    <scope>NUCLEOTIDE SEQUENCE</scope>
    <source>
        <strain evidence="7">I ESC-2004</strain>
    </source>
</reference>
<dbReference type="InterPro" id="IPR012677">
    <property type="entry name" value="Nucleotide-bd_a/b_plait_sf"/>
</dbReference>
<dbReference type="GO" id="GO:0009897">
    <property type="term" value="C:external side of plasma membrane"/>
    <property type="evidence" value="ECO:0007669"/>
    <property type="project" value="InterPro"/>
</dbReference>
<dbReference type="OMA" id="FNVYRNH"/>
<dbReference type="SMART" id="SM00360">
    <property type="entry name" value="RRM"/>
    <property type="match status" value="1"/>
</dbReference>
<dbReference type="InterPro" id="IPR035979">
    <property type="entry name" value="RBD_domain_sf"/>
</dbReference>
<keyword evidence="2" id="KW-0175">Coiled coil</keyword>
<dbReference type="SUPFAM" id="SSF54928">
    <property type="entry name" value="RNA-binding domain, RBD"/>
    <property type="match status" value="1"/>
</dbReference>
<dbReference type="PANTHER" id="PTHR16001:SF4">
    <property type="entry name" value="ECTO-NOX DISULFIDE-THIOL EXCHANGER 1-LIKE PROTEIN"/>
    <property type="match status" value="1"/>
</dbReference>
<dbReference type="EMBL" id="KB292506">
    <property type="protein sequence ID" value="ELU17499.1"/>
    <property type="molecule type" value="Genomic_DNA"/>
</dbReference>
<dbReference type="STRING" id="283909.R7VFU0"/>
<dbReference type="PROSITE" id="PS50102">
    <property type="entry name" value="RRM"/>
    <property type="match status" value="1"/>
</dbReference>
<accession>R7VFU0</accession>
<dbReference type="Pfam" id="PF23267">
    <property type="entry name" value="ENOX1"/>
    <property type="match status" value="1"/>
</dbReference>
<dbReference type="Pfam" id="PF00076">
    <property type="entry name" value="RRM_1"/>
    <property type="match status" value="1"/>
</dbReference>
<evidence type="ECO:0000256" key="1">
    <source>
        <dbReference type="PROSITE-ProRule" id="PRU00176"/>
    </source>
</evidence>
<reference evidence="5 7" key="2">
    <citation type="journal article" date="2013" name="Nature">
        <title>Insights into bilaterian evolution from three spiralian genomes.</title>
        <authorList>
            <person name="Simakov O."/>
            <person name="Marletaz F."/>
            <person name="Cho S.J."/>
            <person name="Edsinger-Gonzales E."/>
            <person name="Havlak P."/>
            <person name="Hellsten U."/>
            <person name="Kuo D.H."/>
            <person name="Larsson T."/>
            <person name="Lv J."/>
            <person name="Arendt D."/>
            <person name="Savage R."/>
            <person name="Osoegawa K."/>
            <person name="de Jong P."/>
            <person name="Grimwood J."/>
            <person name="Chapman J.A."/>
            <person name="Shapiro H."/>
            <person name="Aerts A."/>
            <person name="Otillar R.P."/>
            <person name="Terry A.Y."/>
            <person name="Boore J.L."/>
            <person name="Grigoriev I.V."/>
            <person name="Lindberg D.R."/>
            <person name="Seaver E.C."/>
            <person name="Weisblat D.A."/>
            <person name="Putnam N.H."/>
            <person name="Rokhsar D.S."/>
        </authorList>
    </citation>
    <scope>NUCLEOTIDE SEQUENCE</scope>
    <source>
        <strain evidence="5 7">I ESC-2004</strain>
    </source>
</reference>
<organism evidence="5">
    <name type="scientific">Capitella teleta</name>
    <name type="common">Polychaete worm</name>
    <dbReference type="NCBI Taxonomy" id="283909"/>
    <lineage>
        <taxon>Eukaryota</taxon>
        <taxon>Metazoa</taxon>
        <taxon>Spiralia</taxon>
        <taxon>Lophotrochozoa</taxon>
        <taxon>Annelida</taxon>
        <taxon>Polychaeta</taxon>
        <taxon>Sedentaria</taxon>
        <taxon>Scolecida</taxon>
        <taxon>Capitellidae</taxon>
        <taxon>Capitella</taxon>
    </lineage>
</organism>
<evidence type="ECO:0000313" key="5">
    <source>
        <dbReference type="EMBL" id="ELU17499.1"/>
    </source>
</evidence>
<evidence type="ECO:0000259" key="4">
    <source>
        <dbReference type="PROSITE" id="PS50102"/>
    </source>
</evidence>
<dbReference type="PANTHER" id="PTHR16001">
    <property type="entry name" value="ECTO-NOX DISULFIDE-THIOL EXCHANGER"/>
    <property type="match status" value="1"/>
</dbReference>
<evidence type="ECO:0000256" key="3">
    <source>
        <dbReference type="SAM" id="MobiDB-lite"/>
    </source>
</evidence>
<keyword evidence="1" id="KW-0694">RNA-binding</keyword>
<dbReference type="GO" id="GO:0007624">
    <property type="term" value="P:ultradian rhythm"/>
    <property type="evidence" value="ECO:0007669"/>
    <property type="project" value="InterPro"/>
</dbReference>
<evidence type="ECO:0000313" key="6">
    <source>
        <dbReference type="EnsemblMetazoa" id="CapteP183043"/>
    </source>
</evidence>
<sequence length="663" mass="75620">MANQMNPFFVGGGMQMGNHMMTGLGASVSGMDPASNNQPLQFNTSKGKAPMAVSGEQQLKDIDLRQKSDRAADISEAPMGGMGGMMGSWNPMMTPSMSHMGDMMMSYSQYGFMGTPLPMSSPDGASPTISGQKEIITLKSAILYPPPPNAPPPSLRERPPGCRTIFVGGLPETITDDIIRDMFENCGSITSMRISKKNFAHVRFDFEESVDKSLYLSGYRIKIENKDDKLNTGRLHVDYAQARDDLYEWECKARTYAREERHRIRIEEERLRPPSPPPITHFSDHEAAVLMESLKNEEGFNKAAQILTTWLTRGDCNRRTSNTFYSLVQGVHSHVKRLQTDKMQHDEELEQIRLKFRLRMEGILRQFEQIEQVFAHASKQKVWDHFSKAQRKNLDAWRKQAQEIRHSQQEEYFNERNEAEMEMSDSDMEESTPVIKKMKKESVAPTPEAQAISAQDWAAMSQVRIENEDLKTQLEAYKNEVELLKQEQLERHERQGEDEGKQVRALQQALQGMQQQLMAAKQEIKKAEEDMLALKTVSFGDSSSFIMLTDFFSHWQQSDQRAEEESSSAYKSEDDTSRISSSVQPLTDKEARLIGLLSTFLHVHPTGASVDYIWSYLHRLNIPVRTSELEDVLERFPHMFRRDLSGVGASLEKRWTFVGFNSS</sequence>
<proteinExistence type="predicted"/>
<feature type="coiled-coil region" evidence="2">
    <location>
        <begin position="460"/>
        <end position="537"/>
    </location>
</feature>
<dbReference type="AlphaFoldDB" id="R7VFU0"/>